<evidence type="ECO:0000256" key="5">
    <source>
        <dbReference type="ARBA" id="ARBA00023157"/>
    </source>
</evidence>
<dbReference type="GeneTree" id="ENSGT00940000156702"/>
<dbReference type="InterPro" id="IPR036179">
    <property type="entry name" value="Ig-like_dom_sf"/>
</dbReference>
<dbReference type="InterPro" id="IPR013098">
    <property type="entry name" value="Ig_I-set"/>
</dbReference>
<dbReference type="InterPro" id="IPR007110">
    <property type="entry name" value="Ig-like_dom"/>
</dbReference>
<keyword evidence="5" id="KW-1015">Disulfide bond</keyword>
<dbReference type="Pfam" id="PF07679">
    <property type="entry name" value="I-set"/>
    <property type="match status" value="1"/>
</dbReference>
<keyword evidence="6" id="KW-0393">Immunoglobulin domain</keyword>
<dbReference type="Proteomes" id="UP000261660">
    <property type="component" value="Unplaced"/>
</dbReference>
<evidence type="ECO:0000259" key="7">
    <source>
        <dbReference type="PROSITE" id="PS50835"/>
    </source>
</evidence>
<dbReference type="SMART" id="SM00409">
    <property type="entry name" value="IG"/>
    <property type="match status" value="1"/>
</dbReference>
<proteinExistence type="predicted"/>
<dbReference type="InterPro" id="IPR003599">
    <property type="entry name" value="Ig_sub"/>
</dbReference>
<dbReference type="InterPro" id="IPR052385">
    <property type="entry name" value="Obscurin/Obscurin-like_Reg"/>
</dbReference>
<evidence type="ECO:0000256" key="4">
    <source>
        <dbReference type="ARBA" id="ARBA00022737"/>
    </source>
</evidence>
<dbReference type="PROSITE" id="PS50835">
    <property type="entry name" value="IG_LIKE"/>
    <property type="match status" value="1"/>
</dbReference>
<dbReference type="GO" id="GO:0005737">
    <property type="term" value="C:cytoplasm"/>
    <property type="evidence" value="ECO:0007669"/>
    <property type="project" value="UniProtKB-SubCell"/>
</dbReference>
<keyword evidence="9" id="KW-1185">Reference proteome</keyword>
<dbReference type="PANTHER" id="PTHR35971">
    <property type="entry name" value="SI:DKEY-31G6.6"/>
    <property type="match status" value="1"/>
</dbReference>
<evidence type="ECO:0000313" key="9">
    <source>
        <dbReference type="Proteomes" id="UP000261660"/>
    </source>
</evidence>
<organism evidence="8 9">
    <name type="scientific">Labrus bergylta</name>
    <name type="common">ballan wrasse</name>
    <dbReference type="NCBI Taxonomy" id="56723"/>
    <lineage>
        <taxon>Eukaryota</taxon>
        <taxon>Metazoa</taxon>
        <taxon>Chordata</taxon>
        <taxon>Craniata</taxon>
        <taxon>Vertebrata</taxon>
        <taxon>Euteleostomi</taxon>
        <taxon>Actinopterygii</taxon>
        <taxon>Neopterygii</taxon>
        <taxon>Teleostei</taxon>
        <taxon>Neoteleostei</taxon>
        <taxon>Acanthomorphata</taxon>
        <taxon>Eupercaria</taxon>
        <taxon>Labriformes</taxon>
        <taxon>Labridae</taxon>
        <taxon>Labrus</taxon>
    </lineage>
</organism>
<keyword evidence="2" id="KW-0963">Cytoplasm</keyword>
<dbReference type="AlphaFoldDB" id="A0A3Q3LJW8"/>
<accession>A0A3Q3LJW8</accession>
<feature type="domain" description="Ig-like" evidence="7">
    <location>
        <begin position="23"/>
        <end position="113"/>
    </location>
</feature>
<reference evidence="8" key="2">
    <citation type="submission" date="2025-09" db="UniProtKB">
        <authorList>
            <consortium name="Ensembl"/>
        </authorList>
    </citation>
    <scope>IDENTIFICATION</scope>
</reference>
<dbReference type="Ensembl" id="ENSLBET00000009606.1">
    <property type="protein sequence ID" value="ENSLBEP00000009115.1"/>
    <property type="gene ID" value="ENSLBEG00000006972.1"/>
</dbReference>
<keyword evidence="4" id="KW-0677">Repeat</keyword>
<name>A0A3Q3LJW8_9LABR</name>
<keyword evidence="3" id="KW-0597">Phosphoprotein</keyword>
<dbReference type="PANTHER" id="PTHR35971:SF5">
    <property type="entry name" value="OBSCURIN LIKE CYTOSKELETAL ADAPTOR 1"/>
    <property type="match status" value="1"/>
</dbReference>
<dbReference type="Gene3D" id="2.60.40.10">
    <property type="entry name" value="Immunoglobulins"/>
    <property type="match status" value="1"/>
</dbReference>
<dbReference type="FunFam" id="2.60.40.10:FF:000211">
    <property type="entry name" value="Obscurin-like protein 1"/>
    <property type="match status" value="1"/>
</dbReference>
<evidence type="ECO:0000256" key="2">
    <source>
        <dbReference type="ARBA" id="ARBA00022490"/>
    </source>
</evidence>
<protein>
    <recommendedName>
        <fullName evidence="7">Ig-like domain-containing protein</fullName>
    </recommendedName>
</protein>
<dbReference type="SUPFAM" id="SSF48726">
    <property type="entry name" value="Immunoglobulin"/>
    <property type="match status" value="1"/>
</dbReference>
<comment type="subcellular location">
    <subcellularLocation>
        <location evidence="1">Cytoplasm</location>
    </subcellularLocation>
</comment>
<evidence type="ECO:0000256" key="3">
    <source>
        <dbReference type="ARBA" id="ARBA00022553"/>
    </source>
</evidence>
<sequence length="157" mass="17564">AELFSRYFQAKTYCLCDIFSAAPPVTFSEIPEEDLFKSVVEQEELVLSCEVSRADGVVQWYKDGIEMQQSNKITIKAEGPYRRLKIISSGVEDSGEYVCDTADDSIFFHLTITVIKTYLCLFFLVRAAYISSSCCSFNTSVGGKGTVRTSGCCWHLL</sequence>
<evidence type="ECO:0000256" key="1">
    <source>
        <dbReference type="ARBA" id="ARBA00004496"/>
    </source>
</evidence>
<evidence type="ECO:0000256" key="6">
    <source>
        <dbReference type="ARBA" id="ARBA00023319"/>
    </source>
</evidence>
<reference evidence="8" key="1">
    <citation type="submission" date="2025-08" db="UniProtKB">
        <authorList>
            <consortium name="Ensembl"/>
        </authorList>
    </citation>
    <scope>IDENTIFICATION</scope>
</reference>
<dbReference type="InterPro" id="IPR013783">
    <property type="entry name" value="Ig-like_fold"/>
</dbReference>
<evidence type="ECO:0000313" key="8">
    <source>
        <dbReference type="Ensembl" id="ENSLBEP00000009115.1"/>
    </source>
</evidence>